<proteinExistence type="predicted"/>
<accession>A0A381TNG4</accession>
<reference evidence="2" key="1">
    <citation type="submission" date="2018-05" db="EMBL/GenBank/DDBJ databases">
        <authorList>
            <person name="Lanie J.A."/>
            <person name="Ng W.-L."/>
            <person name="Kazmierczak K.M."/>
            <person name="Andrzejewski T.M."/>
            <person name="Davidsen T.M."/>
            <person name="Wayne K.J."/>
            <person name="Tettelin H."/>
            <person name="Glass J.I."/>
            <person name="Rusch D."/>
            <person name="Podicherti R."/>
            <person name="Tsui H.-C.T."/>
            <person name="Winkler M.E."/>
        </authorList>
    </citation>
    <scope>NUCLEOTIDE SEQUENCE</scope>
</reference>
<sequence>MSSETASQNEDVTLHCPSCTEEKFRIVPMTGKNGERFVKIHCHNCGEHLFFQALEIEKILSQPGITPENWETEQIRSLQLEWEEWLKWKQRHLNKPDSSKPFLTKYAQWLLAFLLIGCAMFFVLDRWHLLDPLVENQESRQQQIMEYAEAILEVPCFPSILKVKIRTVPIRYTRERPVHQNWIQYGEAGVYWGEEQIKIHRSNFWFFGWPKKSQLVNTLVHELRHRSNPELGHNPKFKELVEKDTLCALKYLN</sequence>
<evidence type="ECO:0000256" key="1">
    <source>
        <dbReference type="SAM" id="Phobius"/>
    </source>
</evidence>
<dbReference type="EMBL" id="UINC01004853">
    <property type="protein sequence ID" value="SVA17314.1"/>
    <property type="molecule type" value="Genomic_DNA"/>
</dbReference>
<organism evidence="2">
    <name type="scientific">marine metagenome</name>
    <dbReference type="NCBI Taxonomy" id="408172"/>
    <lineage>
        <taxon>unclassified sequences</taxon>
        <taxon>metagenomes</taxon>
        <taxon>ecological metagenomes</taxon>
    </lineage>
</organism>
<evidence type="ECO:0000313" key="2">
    <source>
        <dbReference type="EMBL" id="SVA17314.1"/>
    </source>
</evidence>
<keyword evidence="1" id="KW-0812">Transmembrane</keyword>
<keyword evidence="1" id="KW-1133">Transmembrane helix</keyword>
<protein>
    <submittedName>
        <fullName evidence="2">Uncharacterized protein</fullName>
    </submittedName>
</protein>
<gene>
    <name evidence="2" type="ORF">METZ01_LOCUS70168</name>
</gene>
<feature type="transmembrane region" description="Helical" evidence="1">
    <location>
        <begin position="106"/>
        <end position="124"/>
    </location>
</feature>
<dbReference type="AlphaFoldDB" id="A0A381TNG4"/>
<keyword evidence="1" id="KW-0472">Membrane</keyword>
<name>A0A381TNG4_9ZZZZ</name>